<dbReference type="Proteomes" id="UP001256827">
    <property type="component" value="Chromosome"/>
</dbReference>
<evidence type="ECO:0000313" key="1">
    <source>
        <dbReference type="EMBL" id="WNC13666.1"/>
    </source>
</evidence>
<sequence>MNRFQQALAQKPFLLLVSLPRNDEELAGAALEGGADGLKVHMNVYHRASGNGFGPLTEYRDVFAAMRSRFDGPLGIVPAGSPEALDPGELAQLASVGFDFISIYGHHLPASMLQTEGVATTFAIDDRFDLPLLSAVRHFPVTALEASVIPGEQYGTPLVFSDLLKYRVLVEKAGIPVMVPTQRRIVPKDIPALKDTGVRVLLAGAMSIGTTAEEIKRSVAALREAIDR</sequence>
<dbReference type="RefSeq" id="WP_310765216.1">
    <property type="nucleotide sequence ID" value="NZ_CP134050.1"/>
</dbReference>
<name>A0ABY9T0T2_BREBE</name>
<keyword evidence="2" id="KW-1185">Reference proteome</keyword>
<reference evidence="1 2" key="1">
    <citation type="submission" date="2023-09" db="EMBL/GenBank/DDBJ databases">
        <title>Complete Genome and Methylome dissection of Bacillus brevis NEB573 original source of BbsI restriction endonuclease.</title>
        <authorList>
            <person name="Fomenkov A."/>
            <person name="Roberts R.D."/>
        </authorList>
    </citation>
    <scope>NUCLEOTIDE SEQUENCE [LARGE SCALE GENOMIC DNA]</scope>
    <source>
        <strain evidence="1 2">NEB573</strain>
    </source>
</reference>
<proteinExistence type="predicted"/>
<evidence type="ECO:0000313" key="2">
    <source>
        <dbReference type="Proteomes" id="UP001256827"/>
    </source>
</evidence>
<gene>
    <name evidence="1" type="ORF">RGB73_23720</name>
</gene>
<protein>
    <submittedName>
        <fullName evidence="1">Uncharacterized protein</fullName>
    </submittedName>
</protein>
<organism evidence="1 2">
    <name type="scientific">Brevibacillus brevis</name>
    <name type="common">Bacillus brevis</name>
    <dbReference type="NCBI Taxonomy" id="1393"/>
    <lineage>
        <taxon>Bacteria</taxon>
        <taxon>Bacillati</taxon>
        <taxon>Bacillota</taxon>
        <taxon>Bacilli</taxon>
        <taxon>Bacillales</taxon>
        <taxon>Paenibacillaceae</taxon>
        <taxon>Brevibacillus</taxon>
    </lineage>
</organism>
<dbReference type="EMBL" id="CP134050">
    <property type="protein sequence ID" value="WNC13666.1"/>
    <property type="molecule type" value="Genomic_DNA"/>
</dbReference>
<accession>A0ABY9T0T2</accession>